<evidence type="ECO:0000256" key="7">
    <source>
        <dbReference type="SAM" id="SignalP"/>
    </source>
</evidence>
<evidence type="ECO:0000313" key="9">
    <source>
        <dbReference type="EMBL" id="GLQ23386.1"/>
    </source>
</evidence>
<feature type="signal peptide" evidence="7">
    <location>
        <begin position="1"/>
        <end position="23"/>
    </location>
</feature>
<reference evidence="9" key="1">
    <citation type="journal article" date="2014" name="Int. J. Syst. Evol. Microbiol.">
        <title>Complete genome of a new Firmicutes species belonging to the dominant human colonic microbiota ('Ruminococcus bicirculans') reveals two chromosomes and a selective capacity to utilize plant glucans.</title>
        <authorList>
            <consortium name="NISC Comparative Sequencing Program"/>
            <person name="Wegmann U."/>
            <person name="Louis P."/>
            <person name="Goesmann A."/>
            <person name="Henrissat B."/>
            <person name="Duncan S.H."/>
            <person name="Flint H.J."/>
        </authorList>
    </citation>
    <scope>NUCLEOTIDE SEQUENCE</scope>
    <source>
        <strain evidence="9">NBRC 108219</strain>
    </source>
</reference>
<dbReference type="EMBL" id="BSNK01000001">
    <property type="protein sequence ID" value="GLQ23386.1"/>
    <property type="molecule type" value="Genomic_DNA"/>
</dbReference>
<dbReference type="PANTHER" id="PTHR12147">
    <property type="entry name" value="METALLOPEPTIDASE M28 FAMILY MEMBER"/>
    <property type="match status" value="1"/>
</dbReference>
<name>A0ABQ5V766_9PROT</name>
<feature type="chain" id="PRO_5047283210" description="Peptidase M28 domain-containing protein" evidence="7">
    <location>
        <begin position="24"/>
        <end position="558"/>
    </location>
</feature>
<sequence length="558" mass="60211">MTKTALMASACAAFVFSACAPKAEEPVEPVIDSNALISVADLGRRIETLSSDEFMGRAPGTEGGQMSVDYIVAEMEAAGLEPMGENGTWLQTVELTESVVSPDSMMMISNGDEALVTADQSTNAVFWTKRLDESIAVRDSELVFVGYGVVAPEYDWNDYENLDVEGKTVVMLVNDPGFATRDPELFNGEAMTYYGRWTYKFEEAGRQGAAAAIIIHDTAPASYPWEVVSGSWTGPQNDLVRPDGGASRTPIEGWVHLDTAKAMFDAAGLDFEELSSKSSAPGFTPIDMGDLSLDADLIQTVSTVQSANIAGGIRGTTRPDEYVLYMAHWDHLGNSGPGEDHIYNGAVDNATGTAAIIEIAEAFSEAGAPERSALFLAVTAEESGLLGSAYYGAQPLVPFANTVGGINIDAIQPVGETKDILVIGYGASELEDHLNAVLEPRGMRIEPDKNPSAGYFYRSDHISLAKLGVPMLYADGGVDHVTKGTAYGEAFGKEYTEIRYHKPADEYDNSWDLSGVKQVTEIMFELGYNLADSNDWPNWYDGNEFRALRDEQRGTASD</sequence>
<dbReference type="Gene3D" id="3.40.630.10">
    <property type="entry name" value="Zn peptidases"/>
    <property type="match status" value="1"/>
</dbReference>
<evidence type="ECO:0000256" key="3">
    <source>
        <dbReference type="ARBA" id="ARBA00022723"/>
    </source>
</evidence>
<keyword evidence="1" id="KW-0031">Aminopeptidase</keyword>
<keyword evidence="6" id="KW-0862">Zinc</keyword>
<dbReference type="PROSITE" id="PS51257">
    <property type="entry name" value="PROKAR_LIPOPROTEIN"/>
    <property type="match status" value="1"/>
</dbReference>
<evidence type="ECO:0000256" key="6">
    <source>
        <dbReference type="ARBA" id="ARBA00022833"/>
    </source>
</evidence>
<dbReference type="SUPFAM" id="SSF52025">
    <property type="entry name" value="PA domain"/>
    <property type="match status" value="1"/>
</dbReference>
<dbReference type="SUPFAM" id="SSF53187">
    <property type="entry name" value="Zn-dependent exopeptidases"/>
    <property type="match status" value="1"/>
</dbReference>
<dbReference type="InterPro" id="IPR045175">
    <property type="entry name" value="M28_fam"/>
</dbReference>
<evidence type="ECO:0000259" key="8">
    <source>
        <dbReference type="Pfam" id="PF04389"/>
    </source>
</evidence>
<dbReference type="CDD" id="cd04821">
    <property type="entry name" value="PA_M28_1_2"/>
    <property type="match status" value="1"/>
</dbReference>
<evidence type="ECO:0000256" key="2">
    <source>
        <dbReference type="ARBA" id="ARBA00022670"/>
    </source>
</evidence>
<gene>
    <name evidence="9" type="ORF">GCM10007853_12600</name>
</gene>
<dbReference type="InterPro" id="IPR007484">
    <property type="entry name" value="Peptidase_M28"/>
</dbReference>
<dbReference type="Pfam" id="PF04389">
    <property type="entry name" value="Peptidase_M28"/>
    <property type="match status" value="1"/>
</dbReference>
<dbReference type="RefSeq" id="WP_284388767.1">
    <property type="nucleotide sequence ID" value="NZ_BSNK01000001.1"/>
</dbReference>
<feature type="domain" description="Peptidase M28" evidence="8">
    <location>
        <begin position="308"/>
        <end position="525"/>
    </location>
</feature>
<keyword evidence="3" id="KW-0479">Metal-binding</keyword>
<reference evidence="9" key="2">
    <citation type="submission" date="2023-01" db="EMBL/GenBank/DDBJ databases">
        <title>Draft genome sequence of Algimonas ampicilliniresistens strain NBRC 108219.</title>
        <authorList>
            <person name="Sun Q."/>
            <person name="Mori K."/>
        </authorList>
    </citation>
    <scope>NUCLEOTIDE SEQUENCE</scope>
    <source>
        <strain evidence="9">NBRC 108219</strain>
    </source>
</reference>
<comment type="caution">
    <text evidence="9">The sequence shown here is derived from an EMBL/GenBank/DDBJ whole genome shotgun (WGS) entry which is preliminary data.</text>
</comment>
<organism evidence="9 10">
    <name type="scientific">Algimonas ampicilliniresistens</name>
    <dbReference type="NCBI Taxonomy" id="1298735"/>
    <lineage>
        <taxon>Bacteria</taxon>
        <taxon>Pseudomonadati</taxon>
        <taxon>Pseudomonadota</taxon>
        <taxon>Alphaproteobacteria</taxon>
        <taxon>Maricaulales</taxon>
        <taxon>Robiginitomaculaceae</taxon>
        <taxon>Algimonas</taxon>
    </lineage>
</organism>
<accession>A0ABQ5V766</accession>
<keyword evidence="4 7" id="KW-0732">Signal</keyword>
<evidence type="ECO:0000256" key="5">
    <source>
        <dbReference type="ARBA" id="ARBA00022801"/>
    </source>
</evidence>
<evidence type="ECO:0000313" key="10">
    <source>
        <dbReference type="Proteomes" id="UP001161391"/>
    </source>
</evidence>
<dbReference type="Proteomes" id="UP001161391">
    <property type="component" value="Unassembled WGS sequence"/>
</dbReference>
<proteinExistence type="predicted"/>
<evidence type="ECO:0000256" key="1">
    <source>
        <dbReference type="ARBA" id="ARBA00022438"/>
    </source>
</evidence>
<keyword evidence="10" id="KW-1185">Reference proteome</keyword>
<dbReference type="PANTHER" id="PTHR12147:SF56">
    <property type="entry name" value="AMINOPEPTIDASE YDR415C-RELATED"/>
    <property type="match status" value="1"/>
</dbReference>
<evidence type="ECO:0000256" key="4">
    <source>
        <dbReference type="ARBA" id="ARBA00022729"/>
    </source>
</evidence>
<protein>
    <recommendedName>
        <fullName evidence="8">Peptidase M28 domain-containing protein</fullName>
    </recommendedName>
</protein>
<keyword evidence="5" id="KW-0378">Hydrolase</keyword>
<dbReference type="InterPro" id="IPR046450">
    <property type="entry name" value="PA_dom_sf"/>
</dbReference>
<keyword evidence="2" id="KW-0645">Protease</keyword>